<dbReference type="Proteomes" id="UP000646946">
    <property type="component" value="Unassembled WGS sequence"/>
</dbReference>
<evidence type="ECO:0000313" key="1">
    <source>
        <dbReference type="EMBL" id="HIK00212.1"/>
    </source>
</evidence>
<protein>
    <submittedName>
        <fullName evidence="1">Uncharacterized protein</fullName>
    </submittedName>
</protein>
<evidence type="ECO:0000313" key="2">
    <source>
        <dbReference type="Proteomes" id="UP000646946"/>
    </source>
</evidence>
<accession>A0A832URB4</accession>
<dbReference type="EMBL" id="DVAB01000016">
    <property type="protein sequence ID" value="HIK00212.1"/>
    <property type="molecule type" value="Genomic_DNA"/>
</dbReference>
<name>A0A832URB4_9ARCH</name>
<keyword evidence="2" id="KW-1185">Reference proteome</keyword>
<reference evidence="1 2" key="1">
    <citation type="journal article" name="Nat. Commun.">
        <title>Undinarchaeota illuminate DPANN phylogeny and the impact of gene transfer on archaeal evolution.</title>
        <authorList>
            <person name="Dombrowski N."/>
            <person name="Williams T.A."/>
            <person name="Sun J."/>
            <person name="Woodcroft B.J."/>
            <person name="Lee J.H."/>
            <person name="Minh B.Q."/>
            <person name="Rinke C."/>
            <person name="Spang A."/>
        </authorList>
    </citation>
    <scope>NUCLEOTIDE SEQUENCE [LARGE SCALE GENOMIC DNA]</scope>
    <source>
        <strain evidence="1">MAG_bin1129</strain>
    </source>
</reference>
<sequence length="142" mass="15605">MAFGPSKKGGVDRIADLTKGVSDYFYASIKDKDHGKLDGAIRTSVILKGEYVELLQKESEVKTIAGKALAASLRAAITDISLKIEALKALRENDRLNNFAIAAEESTNVHAFAFRAENILGNKEWGEKLAEWYMGMPTTLQK</sequence>
<dbReference type="AlphaFoldDB" id="A0A832URB4"/>
<organism evidence="1 2">
    <name type="scientific">Candidatus Naiadarchaeum limnaeum</name>
    <dbReference type="NCBI Taxonomy" id="2756139"/>
    <lineage>
        <taxon>Archaea</taxon>
        <taxon>Candidatus Undinarchaeota</taxon>
        <taxon>Candidatus Undinarchaeia</taxon>
        <taxon>Candidatus Naiadarchaeales</taxon>
        <taxon>Candidatus Naiadarchaeaceae</taxon>
        <taxon>Candidatus Naiadarchaeum</taxon>
    </lineage>
</organism>
<comment type="caution">
    <text evidence="1">The sequence shown here is derived from an EMBL/GenBank/DDBJ whole genome shotgun (WGS) entry which is preliminary data.</text>
</comment>
<proteinExistence type="predicted"/>
<gene>
    <name evidence="1" type="ORF">H1016_01595</name>
</gene>